<dbReference type="GO" id="GO:0140359">
    <property type="term" value="F:ABC-type transporter activity"/>
    <property type="evidence" value="ECO:0007669"/>
    <property type="project" value="InterPro"/>
</dbReference>
<reference evidence="7 8" key="1">
    <citation type="journal article" date="1998" name="DNA Res.">
        <title>Complete sequence and gene organization of the genome of a hyper-thermophilic archaebacterium, Pyrococcus horikoshii OT3.</title>
        <authorList>
            <person name="Kawarabayasi Y."/>
            <person name="Sawada M."/>
            <person name="Horikawa H."/>
            <person name="Haikawa Y."/>
            <person name="Hino Y."/>
            <person name="Yamamoto S."/>
            <person name="Sekine M."/>
            <person name="Baba S."/>
            <person name="Kosugi H."/>
            <person name="Hosoyama A."/>
            <person name="Nagai Y."/>
            <person name="Sakai M."/>
            <person name="Ogura K."/>
            <person name="Otuka R."/>
            <person name="Nakazawa H."/>
            <person name="Takamiya M."/>
            <person name="Ohfuku Y."/>
            <person name="Funahashi T."/>
            <person name="Tanaka T."/>
            <person name="Kudoh Y."/>
            <person name="Yamazaki J."/>
            <person name="Kushida N."/>
            <person name="Oguchi A."/>
            <person name="Aoki K."/>
            <person name="Nakamura Y."/>
            <person name="Robb T.F."/>
            <person name="Horikoshi K."/>
            <person name="Masuchi Y."/>
            <person name="Shizuya H."/>
            <person name="Kikuchi H."/>
        </authorList>
    </citation>
    <scope>NUCLEOTIDE SEQUENCE [LARGE SCALE GENOMIC DNA]</scope>
    <source>
        <strain evidence="8">ATCC 700860 / DSM 12428 / JCM 9974 / NBRC 100139 / OT-3</strain>
    </source>
</reference>
<feature type="transmembrane region" description="Helical" evidence="5">
    <location>
        <begin position="25"/>
        <end position="44"/>
    </location>
</feature>
<dbReference type="PANTHER" id="PTHR43229">
    <property type="entry name" value="NODULATION PROTEIN J"/>
    <property type="match status" value="1"/>
</dbReference>
<feature type="transmembrane region" description="Helical" evidence="5">
    <location>
        <begin position="108"/>
        <end position="134"/>
    </location>
</feature>
<dbReference type="EnsemblBacteria" id="BAA30007">
    <property type="protein sequence ID" value="BAA30007"/>
    <property type="gene ID" value="BAA30007"/>
</dbReference>
<evidence type="ECO:0000256" key="5">
    <source>
        <dbReference type="SAM" id="Phobius"/>
    </source>
</evidence>
<comment type="subcellular location">
    <subcellularLocation>
        <location evidence="1">Membrane</location>
        <topology evidence="1">Multi-pass membrane protein</topology>
    </subcellularLocation>
</comment>
<dbReference type="eggNOG" id="arCOG01467">
    <property type="taxonomic scope" value="Archaea"/>
</dbReference>
<dbReference type="PRINTS" id="PR00164">
    <property type="entry name" value="ABC2TRNSPORT"/>
</dbReference>
<feature type="domain" description="ABC transmembrane type-2" evidence="6">
    <location>
        <begin position="23"/>
        <end position="254"/>
    </location>
</feature>
<dbReference type="GO" id="GO:0043190">
    <property type="term" value="C:ATP-binding cassette (ABC) transporter complex"/>
    <property type="evidence" value="ECO:0007669"/>
    <property type="project" value="InterPro"/>
</dbReference>
<evidence type="ECO:0000313" key="8">
    <source>
        <dbReference type="Proteomes" id="UP000000752"/>
    </source>
</evidence>
<dbReference type="InterPro" id="IPR005942">
    <property type="entry name" value="Daunbcin-R_ABC-transpt"/>
</dbReference>
<keyword evidence="4 5" id="KW-0472">Membrane</keyword>
<feature type="transmembrane region" description="Helical" evidence="5">
    <location>
        <begin position="140"/>
        <end position="164"/>
    </location>
</feature>
<dbReference type="DNASU" id="1443238"/>
<evidence type="ECO:0000256" key="2">
    <source>
        <dbReference type="ARBA" id="ARBA00022692"/>
    </source>
</evidence>
<dbReference type="InterPro" id="IPR047817">
    <property type="entry name" value="ABC2_TM_bact-type"/>
</dbReference>
<keyword evidence="3 5" id="KW-1133">Transmembrane helix</keyword>
<dbReference type="NCBIfam" id="TIGR01247">
    <property type="entry name" value="drrB"/>
    <property type="match status" value="1"/>
</dbReference>
<feature type="transmembrane region" description="Helical" evidence="5">
    <location>
        <begin position="171"/>
        <end position="193"/>
    </location>
</feature>
<dbReference type="InterPro" id="IPR013525">
    <property type="entry name" value="ABC2_TM"/>
</dbReference>
<protein>
    <recommendedName>
        <fullName evidence="6">ABC transmembrane type-2 domain-containing protein</fullName>
    </recommendedName>
</protein>
<feature type="transmembrane region" description="Helical" evidence="5">
    <location>
        <begin position="64"/>
        <end position="87"/>
    </location>
</feature>
<dbReference type="EMBL" id="BA000001">
    <property type="protein sequence ID" value="BAA30007.1"/>
    <property type="molecule type" value="Genomic_DNA"/>
</dbReference>
<dbReference type="PIRSF" id="PIRSF006648">
    <property type="entry name" value="DrrB"/>
    <property type="match status" value="1"/>
</dbReference>
<dbReference type="PANTHER" id="PTHR43229:SF2">
    <property type="entry name" value="NODULATION PROTEIN J"/>
    <property type="match status" value="1"/>
</dbReference>
<dbReference type="Proteomes" id="UP000000752">
    <property type="component" value="Chromosome"/>
</dbReference>
<sequence length="257" mass="28586">MEEMNVFLTMIYRELKRFIRSPSRIIGSILNPLLWLIFFGKGWSGVFNFPMATRIFGGVDYMTYLVPGVVVMTVFDMSFLQGLTIIWDKQFGFMKEILVAPASRVESILGRITGGAIVAMIQGFIMVALSFIVANLKVSGVIPTLILAFFVGVAIAGLGVAVALKMSSMEGFQIIVMMLMLPMMFLSGAFYPVRTMPNWMQWLAKINPLTYAVDGARYYLAGVTPTFGIMQDWIVLILLALVFAGFAGLEFRKAYLS</sequence>
<keyword evidence="8" id="KW-1185">Reference proteome</keyword>
<evidence type="ECO:0000259" key="6">
    <source>
        <dbReference type="PROSITE" id="PS51012"/>
    </source>
</evidence>
<dbReference type="InterPro" id="IPR051784">
    <property type="entry name" value="Nod_factor_ABC_transporter"/>
</dbReference>
<evidence type="ECO:0000256" key="3">
    <source>
        <dbReference type="ARBA" id="ARBA00022989"/>
    </source>
</evidence>
<evidence type="ECO:0000256" key="1">
    <source>
        <dbReference type="ARBA" id="ARBA00004141"/>
    </source>
</evidence>
<name>O58621_PYRHO</name>
<dbReference type="PROSITE" id="PS51012">
    <property type="entry name" value="ABC_TM2"/>
    <property type="match status" value="1"/>
</dbReference>
<dbReference type="InterPro" id="IPR000412">
    <property type="entry name" value="ABC_2_transport"/>
</dbReference>
<proteinExistence type="predicted"/>
<keyword evidence="2 5" id="KW-0812">Transmembrane</keyword>
<dbReference type="PIR" id="A71081">
    <property type="entry name" value="A71081"/>
</dbReference>
<gene>
    <name evidence="7" type="ordered locus">PH0911</name>
</gene>
<dbReference type="STRING" id="70601.gene:9377864"/>
<dbReference type="AlphaFoldDB" id="O58621"/>
<evidence type="ECO:0000256" key="4">
    <source>
        <dbReference type="ARBA" id="ARBA00023136"/>
    </source>
</evidence>
<dbReference type="KEGG" id="pho:PH0911"/>
<organism evidence="7 8">
    <name type="scientific">Pyrococcus horikoshii (strain ATCC 700860 / DSM 12428 / JCM 9974 / NBRC 100139 / OT-3)</name>
    <dbReference type="NCBI Taxonomy" id="70601"/>
    <lineage>
        <taxon>Archaea</taxon>
        <taxon>Methanobacteriati</taxon>
        <taxon>Methanobacteriota</taxon>
        <taxon>Thermococci</taxon>
        <taxon>Thermococcales</taxon>
        <taxon>Thermococcaceae</taxon>
        <taxon>Pyrococcus</taxon>
    </lineage>
</organism>
<accession>O58621</accession>
<evidence type="ECO:0000313" key="7">
    <source>
        <dbReference type="EMBL" id="BAA30007.1"/>
    </source>
</evidence>
<feature type="transmembrane region" description="Helical" evidence="5">
    <location>
        <begin position="233"/>
        <end position="251"/>
    </location>
</feature>
<dbReference type="Pfam" id="PF01061">
    <property type="entry name" value="ABC2_membrane"/>
    <property type="match status" value="1"/>
</dbReference>